<dbReference type="AlphaFoldDB" id="A0A929FXE4"/>
<gene>
    <name evidence="1" type="ORF">IQ251_09005</name>
</gene>
<dbReference type="InterPro" id="IPR029032">
    <property type="entry name" value="AhpD-like"/>
</dbReference>
<sequence>MPRIPRRRSDQDGPLVRLIYAFCKRKYGAVLDPVAVLAWHPRLVLAGAAGEFAAERALRVLPGELREIAQYRVATEIGCSWCVDFGQMQQRHRGLDVERLAEIGDYRTSPAFTADERLVIAYADAMTAVPMQVTDEQVAELDRRFGHAGVVELTYAIALENERTRVNHALGITEQGFTSGTACRVPEPGAATAGSGS</sequence>
<reference evidence="1" key="1">
    <citation type="submission" date="2020-10" db="EMBL/GenBank/DDBJ databases">
        <title>Diversity and distribution of actinomycetes associated with coral in the coast of Hainan.</title>
        <authorList>
            <person name="Li F."/>
        </authorList>
    </citation>
    <scope>NUCLEOTIDE SEQUENCE</scope>
    <source>
        <strain evidence="1">HNM0983</strain>
    </source>
</reference>
<dbReference type="Gene3D" id="1.20.1290.10">
    <property type="entry name" value="AhpD-like"/>
    <property type="match status" value="1"/>
</dbReference>
<organism evidence="1 2">
    <name type="scientific">Saccharopolyspora montiporae</name>
    <dbReference type="NCBI Taxonomy" id="2781240"/>
    <lineage>
        <taxon>Bacteria</taxon>
        <taxon>Bacillati</taxon>
        <taxon>Actinomycetota</taxon>
        <taxon>Actinomycetes</taxon>
        <taxon>Pseudonocardiales</taxon>
        <taxon>Pseudonocardiaceae</taxon>
        <taxon>Saccharopolyspora</taxon>
    </lineage>
</organism>
<dbReference type="PANTHER" id="PTHR34846">
    <property type="entry name" value="4-CARBOXYMUCONOLACTONE DECARBOXYLASE FAMILY PROTEIN (AFU_ORTHOLOGUE AFUA_6G11590)"/>
    <property type="match status" value="1"/>
</dbReference>
<accession>A0A929FXE4</accession>
<dbReference type="RefSeq" id="WP_193928028.1">
    <property type="nucleotide sequence ID" value="NZ_JADEYC010000014.1"/>
</dbReference>
<dbReference type="EMBL" id="JADEYC010000014">
    <property type="protein sequence ID" value="MBE9374586.1"/>
    <property type="molecule type" value="Genomic_DNA"/>
</dbReference>
<dbReference type="SUPFAM" id="SSF69118">
    <property type="entry name" value="AhpD-like"/>
    <property type="match status" value="1"/>
</dbReference>
<dbReference type="PANTHER" id="PTHR34846:SF10">
    <property type="entry name" value="CYTOPLASMIC PROTEIN"/>
    <property type="match status" value="1"/>
</dbReference>
<keyword evidence="2" id="KW-1185">Reference proteome</keyword>
<protein>
    <submittedName>
        <fullName evidence="1">Carboxymuconolactone decarboxylase family protein</fullName>
    </submittedName>
</protein>
<evidence type="ECO:0000313" key="2">
    <source>
        <dbReference type="Proteomes" id="UP000598360"/>
    </source>
</evidence>
<comment type="caution">
    <text evidence="1">The sequence shown here is derived from an EMBL/GenBank/DDBJ whole genome shotgun (WGS) entry which is preliminary data.</text>
</comment>
<evidence type="ECO:0000313" key="1">
    <source>
        <dbReference type="EMBL" id="MBE9374586.1"/>
    </source>
</evidence>
<proteinExistence type="predicted"/>
<dbReference type="Proteomes" id="UP000598360">
    <property type="component" value="Unassembled WGS sequence"/>
</dbReference>
<name>A0A929FXE4_9PSEU</name>